<proteinExistence type="predicted"/>
<dbReference type="KEGG" id="mmes:MMSR116_18305"/>
<gene>
    <name evidence="1" type="ORF">MMSR116_18305</name>
</gene>
<dbReference type="EMBL" id="CP043538">
    <property type="protein sequence ID" value="QGY03623.1"/>
    <property type="molecule type" value="Genomic_DNA"/>
</dbReference>
<evidence type="ECO:0000313" key="1">
    <source>
        <dbReference type="EMBL" id="QGY03623.1"/>
    </source>
</evidence>
<dbReference type="Proteomes" id="UP000012488">
    <property type="component" value="Chromosome"/>
</dbReference>
<dbReference type="RefSeq" id="WP_158168992.1">
    <property type="nucleotide sequence ID" value="NZ_CP043538.1"/>
</dbReference>
<name>A0A6B9FM52_9HYPH</name>
<reference evidence="1 2" key="1">
    <citation type="journal article" date="2012" name="Genet. Mol. Biol.">
        <title>Analysis of 16S rRNA and mxaF genes revealing insights into Methylobacterium niche-specific plant association.</title>
        <authorList>
            <person name="Dourado M.N."/>
            <person name="Andreote F.D."/>
            <person name="Dini-Andreote F."/>
            <person name="Conti R."/>
            <person name="Araujo J.M."/>
            <person name="Araujo W.L."/>
        </authorList>
    </citation>
    <scope>NUCLEOTIDE SEQUENCE [LARGE SCALE GENOMIC DNA]</scope>
    <source>
        <strain evidence="1 2">SR1.6/6</strain>
    </source>
</reference>
<protein>
    <submittedName>
        <fullName evidence="1">Uncharacterized protein</fullName>
    </submittedName>
</protein>
<sequence>MFKIKMQNQHIWAVVTLEGGYSVIVWMMDTEEDAIIEQALRLAEGADRMTRYSGDQTIHLSKSLTAPSSSEIKEYAENNEFTWGLDLQRATFKSRSCIRLTKSHVPAAVSNG</sequence>
<evidence type="ECO:0000313" key="2">
    <source>
        <dbReference type="Proteomes" id="UP000012488"/>
    </source>
</evidence>
<organism evidence="1 2">
    <name type="scientific">Methylobacterium mesophilicum SR1.6/6</name>
    <dbReference type="NCBI Taxonomy" id="908290"/>
    <lineage>
        <taxon>Bacteria</taxon>
        <taxon>Pseudomonadati</taxon>
        <taxon>Pseudomonadota</taxon>
        <taxon>Alphaproteobacteria</taxon>
        <taxon>Hyphomicrobiales</taxon>
        <taxon>Methylobacteriaceae</taxon>
        <taxon>Methylobacterium</taxon>
    </lineage>
</organism>
<accession>A0A6B9FM52</accession>
<reference evidence="1 2" key="2">
    <citation type="journal article" date="2013" name="Genome Announc.">
        <title>Draft Genome Sequence of Methylobacterium mesophilicum Strain SR1.6/6, Isolated from Citrus sinensis.</title>
        <authorList>
            <person name="Marinho Almeida D."/>
            <person name="Dini-Andreote F."/>
            <person name="Camargo Neves A.A."/>
            <person name="Juca Ramos R.T."/>
            <person name="Andreote F.D."/>
            <person name="Carneiro A.R."/>
            <person name="Oliveira de Souza Lima A."/>
            <person name="Caracciolo Gomes de Sa P.H."/>
            <person name="Ribeiro Barbosa M.S."/>
            <person name="Araujo W.L."/>
            <person name="Silva A."/>
        </authorList>
    </citation>
    <scope>NUCLEOTIDE SEQUENCE [LARGE SCALE GENOMIC DNA]</scope>
    <source>
        <strain evidence="1 2">SR1.6/6</strain>
    </source>
</reference>
<dbReference type="AlphaFoldDB" id="A0A6B9FM52"/>